<feature type="domain" description="DNA helicase Pif1-like DEAD-box helicase" evidence="2">
    <location>
        <begin position="25"/>
        <end position="155"/>
    </location>
</feature>
<dbReference type="Pfam" id="PF05970">
    <property type="entry name" value="PIF1"/>
    <property type="match status" value="1"/>
</dbReference>
<dbReference type="Gene3D" id="3.40.50.300">
    <property type="entry name" value="P-loop containing nucleotide triphosphate hydrolases"/>
    <property type="match status" value="1"/>
</dbReference>
<dbReference type="GO" id="GO:0005524">
    <property type="term" value="F:ATP binding"/>
    <property type="evidence" value="ECO:0007669"/>
    <property type="project" value="UniProtKB-KW"/>
</dbReference>
<keyword evidence="1" id="KW-0234">DNA repair</keyword>
<dbReference type="OrthoDB" id="432234at2759"/>
<protein>
    <recommendedName>
        <fullName evidence="1">ATP-dependent DNA helicase</fullName>
        <ecNumber evidence="1">5.6.2.3</ecNumber>
    </recommendedName>
</protein>
<keyword evidence="4" id="KW-1185">Reference proteome</keyword>
<dbReference type="Proteomes" id="UP000198211">
    <property type="component" value="Unassembled WGS sequence"/>
</dbReference>
<dbReference type="InterPro" id="IPR027417">
    <property type="entry name" value="P-loop_NTPase"/>
</dbReference>
<dbReference type="InterPro" id="IPR010285">
    <property type="entry name" value="DNA_helicase_pif1-like_DEAD"/>
</dbReference>
<dbReference type="EMBL" id="NBNE01003355">
    <property type="protein sequence ID" value="OWZ07894.1"/>
    <property type="molecule type" value="Genomic_DNA"/>
</dbReference>
<evidence type="ECO:0000313" key="3">
    <source>
        <dbReference type="EMBL" id="OWZ07894.1"/>
    </source>
</evidence>
<gene>
    <name evidence="3" type="ORF">PHMEG_00019642</name>
</gene>
<comment type="similarity">
    <text evidence="1">Belongs to the helicase family.</text>
</comment>
<organism evidence="3 4">
    <name type="scientific">Phytophthora megakarya</name>
    <dbReference type="NCBI Taxonomy" id="4795"/>
    <lineage>
        <taxon>Eukaryota</taxon>
        <taxon>Sar</taxon>
        <taxon>Stramenopiles</taxon>
        <taxon>Oomycota</taxon>
        <taxon>Peronosporomycetes</taxon>
        <taxon>Peronosporales</taxon>
        <taxon>Peronosporaceae</taxon>
        <taxon>Phytophthora</taxon>
    </lineage>
</organism>
<reference evidence="4" key="1">
    <citation type="submission" date="2017-03" db="EMBL/GenBank/DDBJ databases">
        <title>Phytopthora megakarya and P. palmivora, two closely related causual agents of cacao black pod achieved similar genome size and gene model numbers by different mechanisms.</title>
        <authorList>
            <person name="Ali S."/>
            <person name="Shao J."/>
            <person name="Larry D.J."/>
            <person name="Kronmiller B."/>
            <person name="Shen D."/>
            <person name="Strem M.D."/>
            <person name="Melnick R.L."/>
            <person name="Guiltinan M.J."/>
            <person name="Tyler B.M."/>
            <person name="Meinhardt L.W."/>
            <person name="Bailey B.A."/>
        </authorList>
    </citation>
    <scope>NUCLEOTIDE SEQUENCE [LARGE SCALE GENOMIC DNA]</scope>
    <source>
        <strain evidence="4">zdho120</strain>
    </source>
</reference>
<comment type="caution">
    <text evidence="3">The sequence shown here is derived from an EMBL/GenBank/DDBJ whole genome shotgun (WGS) entry which is preliminary data.</text>
</comment>
<dbReference type="EC" id="5.6.2.3" evidence="1"/>
<dbReference type="GO" id="GO:0016887">
    <property type="term" value="F:ATP hydrolysis activity"/>
    <property type="evidence" value="ECO:0007669"/>
    <property type="project" value="RHEA"/>
</dbReference>
<proteinExistence type="inferred from homology"/>
<dbReference type="STRING" id="4795.A0A225VRW8"/>
<dbReference type="GO" id="GO:0043139">
    <property type="term" value="F:5'-3' DNA helicase activity"/>
    <property type="evidence" value="ECO:0007669"/>
    <property type="project" value="UniProtKB-EC"/>
</dbReference>
<evidence type="ECO:0000256" key="1">
    <source>
        <dbReference type="RuleBase" id="RU363044"/>
    </source>
</evidence>
<accession>A0A225VRW8</accession>
<keyword evidence="1" id="KW-0233">DNA recombination</keyword>
<evidence type="ECO:0000259" key="2">
    <source>
        <dbReference type="Pfam" id="PF05970"/>
    </source>
</evidence>
<dbReference type="GO" id="GO:0000723">
    <property type="term" value="P:telomere maintenance"/>
    <property type="evidence" value="ECO:0007669"/>
    <property type="project" value="InterPro"/>
</dbReference>
<dbReference type="InterPro" id="IPR051055">
    <property type="entry name" value="PIF1_helicase"/>
</dbReference>
<dbReference type="PANTHER" id="PTHR47642">
    <property type="entry name" value="ATP-DEPENDENT DNA HELICASE"/>
    <property type="match status" value="1"/>
</dbReference>
<dbReference type="GO" id="GO:0006310">
    <property type="term" value="P:DNA recombination"/>
    <property type="evidence" value="ECO:0007669"/>
    <property type="project" value="UniProtKB-KW"/>
</dbReference>
<name>A0A225VRW8_9STRA</name>
<keyword evidence="1" id="KW-0067">ATP-binding</keyword>
<keyword evidence="1" id="KW-0547">Nucleotide-binding</keyword>
<keyword evidence="1" id="KW-0378">Hydrolase</keyword>
<keyword evidence="1" id="KW-0347">Helicase</keyword>
<sequence length="502" mass="56210">MFVSAGRRLMEALSRDDTDVPREPIMSFLGGKPGAGKSQVIRALQALASSWKCSEAAGTVSYQGVAAQSANGETIHKFFGWRLGGFSKTQQVTAGQREKMCKLKLLIMDEVSTTDAKIIGMVDSSLRHIRNEPDLVFGGVDVLFVGDWLQQQPVAGVVVYVSVPPYCGHQHGDYFFQSRGIQAYSLVRNVVMLTENMRYRNDPEWRDILDRWRVGNYTQSDVDKVNSLCYTNSWRSRNLENESFCPIHVTSNALRSQLNALSLRAYGNTHHIDLHRFPAVVSRRKVDLDGTTTKSLKTIRDDKTAGMAIMLEIGLGAPVQCTKNTSRSLKLANGSIGFVTGFVPASTDKPVSTTHSVYTEVTHSKSPEVVFIKLRDYEDVQFFPFLPNGVVPVRLRYEKSVKVQLPNRSFSINIIQVPVIPAYSITTEKCQGMTLEKIVLAPLRHATRRSPQRSSFYVAATRVKSLRQLYLMEKLSLEELTSYFTPNPAAMAETRRLEALEQ</sequence>
<dbReference type="AlphaFoldDB" id="A0A225VRW8"/>
<comment type="catalytic activity">
    <reaction evidence="1">
        <text>ATP + H2O = ADP + phosphate + H(+)</text>
        <dbReference type="Rhea" id="RHEA:13065"/>
        <dbReference type="ChEBI" id="CHEBI:15377"/>
        <dbReference type="ChEBI" id="CHEBI:15378"/>
        <dbReference type="ChEBI" id="CHEBI:30616"/>
        <dbReference type="ChEBI" id="CHEBI:43474"/>
        <dbReference type="ChEBI" id="CHEBI:456216"/>
        <dbReference type="EC" id="5.6.2.3"/>
    </reaction>
</comment>
<comment type="cofactor">
    <cofactor evidence="1">
        <name>Mg(2+)</name>
        <dbReference type="ChEBI" id="CHEBI:18420"/>
    </cofactor>
</comment>
<evidence type="ECO:0000313" key="4">
    <source>
        <dbReference type="Proteomes" id="UP000198211"/>
    </source>
</evidence>
<keyword evidence="1" id="KW-0227">DNA damage</keyword>
<dbReference type="SUPFAM" id="SSF52540">
    <property type="entry name" value="P-loop containing nucleoside triphosphate hydrolases"/>
    <property type="match status" value="2"/>
</dbReference>
<dbReference type="GO" id="GO:0006281">
    <property type="term" value="P:DNA repair"/>
    <property type="evidence" value="ECO:0007669"/>
    <property type="project" value="UniProtKB-KW"/>
</dbReference>